<feature type="chain" id="PRO_5044494656" description="Phage coat protein" evidence="2">
    <location>
        <begin position="27"/>
        <end position="76"/>
    </location>
</feature>
<keyword evidence="1" id="KW-1133">Transmembrane helix</keyword>
<dbReference type="RefSeq" id="WP_152852439.1">
    <property type="nucleotide sequence ID" value="NZ_JAURTK010000004.1"/>
</dbReference>
<protein>
    <recommendedName>
        <fullName evidence="5">Phage coat protein</fullName>
    </recommendedName>
</protein>
<feature type="transmembrane region" description="Helical" evidence="1">
    <location>
        <begin position="42"/>
        <end position="63"/>
    </location>
</feature>
<sequence>MKAKLQALKKFAVGAAVAGTAVAANAAGTAPDFTTITSAVDFSTVITAIMAVAAIMVGVYVAWRGAKFALRAVKGL</sequence>
<dbReference type="EMBL" id="JAURTK010000004">
    <property type="protein sequence ID" value="MDP9648626.1"/>
    <property type="molecule type" value="Genomic_DNA"/>
</dbReference>
<evidence type="ECO:0000256" key="1">
    <source>
        <dbReference type="SAM" id="Phobius"/>
    </source>
</evidence>
<dbReference type="AlphaFoldDB" id="A0AB73IFZ4"/>
<reference evidence="3" key="1">
    <citation type="submission" date="2023-07" db="EMBL/GenBank/DDBJ databases">
        <title>Sorghum-associated microbial communities from plants grown in Nebraska, USA.</title>
        <authorList>
            <person name="Schachtman D."/>
        </authorList>
    </citation>
    <scope>NUCLEOTIDE SEQUENCE</scope>
    <source>
        <strain evidence="3">DS1061</strain>
    </source>
</reference>
<evidence type="ECO:0000313" key="3">
    <source>
        <dbReference type="EMBL" id="MDP9648626.1"/>
    </source>
</evidence>
<proteinExistence type="predicted"/>
<evidence type="ECO:0000313" key="4">
    <source>
        <dbReference type="Proteomes" id="UP001229486"/>
    </source>
</evidence>
<keyword evidence="2" id="KW-0732">Signal</keyword>
<dbReference type="Proteomes" id="UP001229486">
    <property type="component" value="Unassembled WGS sequence"/>
</dbReference>
<gene>
    <name evidence="3" type="ORF">J2793_004072</name>
</gene>
<evidence type="ECO:0000256" key="2">
    <source>
        <dbReference type="SAM" id="SignalP"/>
    </source>
</evidence>
<accession>A0AB73IFZ4</accession>
<comment type="caution">
    <text evidence="3">The sequence shown here is derived from an EMBL/GenBank/DDBJ whole genome shotgun (WGS) entry which is preliminary data.</text>
</comment>
<feature type="signal peptide" evidence="2">
    <location>
        <begin position="1"/>
        <end position="26"/>
    </location>
</feature>
<organism evidence="3 4">
    <name type="scientific">Paraburkholderia caledonica</name>
    <dbReference type="NCBI Taxonomy" id="134536"/>
    <lineage>
        <taxon>Bacteria</taxon>
        <taxon>Pseudomonadati</taxon>
        <taxon>Pseudomonadota</taxon>
        <taxon>Betaproteobacteria</taxon>
        <taxon>Burkholderiales</taxon>
        <taxon>Burkholderiaceae</taxon>
        <taxon>Paraburkholderia</taxon>
    </lineage>
</organism>
<keyword evidence="1" id="KW-0812">Transmembrane</keyword>
<name>A0AB73IFZ4_9BURK</name>
<evidence type="ECO:0008006" key="5">
    <source>
        <dbReference type="Google" id="ProtNLM"/>
    </source>
</evidence>
<keyword evidence="1" id="KW-0472">Membrane</keyword>